<evidence type="ECO:0000313" key="2">
    <source>
        <dbReference type="Proteomes" id="UP001497382"/>
    </source>
</evidence>
<protein>
    <submittedName>
        <fullName evidence="1">Uncharacterized protein</fullName>
    </submittedName>
</protein>
<dbReference type="AlphaFoldDB" id="A0AAV2BU72"/>
<feature type="non-terminal residue" evidence="1">
    <location>
        <position position="1"/>
    </location>
</feature>
<reference evidence="1 2" key="1">
    <citation type="submission" date="2024-04" db="EMBL/GenBank/DDBJ databases">
        <authorList>
            <person name="Rising A."/>
            <person name="Reimegard J."/>
            <person name="Sonavane S."/>
            <person name="Akerstrom W."/>
            <person name="Nylinder S."/>
            <person name="Hedman E."/>
            <person name="Kallberg Y."/>
        </authorList>
    </citation>
    <scope>NUCLEOTIDE SEQUENCE [LARGE SCALE GENOMIC DNA]</scope>
</reference>
<gene>
    <name evidence="1" type="ORF">LARSCL_LOCUS21213</name>
</gene>
<accession>A0AAV2BU72</accession>
<sequence>IPSFGYCTKDREGNTSEEIRKVLCTRENFESQEEYCSTDMKSLAWTVSKNKTELTRTFVEDPEWKILLTCLSSHFHPTDRSVGDQWPL</sequence>
<dbReference type="EMBL" id="CAXIEN010000489">
    <property type="protein sequence ID" value="CAL1299204.1"/>
    <property type="molecule type" value="Genomic_DNA"/>
</dbReference>
<name>A0AAV2BU72_9ARAC</name>
<keyword evidence="2" id="KW-1185">Reference proteome</keyword>
<comment type="caution">
    <text evidence="1">The sequence shown here is derived from an EMBL/GenBank/DDBJ whole genome shotgun (WGS) entry which is preliminary data.</text>
</comment>
<feature type="non-terminal residue" evidence="1">
    <location>
        <position position="88"/>
    </location>
</feature>
<organism evidence="1 2">
    <name type="scientific">Larinioides sclopetarius</name>
    <dbReference type="NCBI Taxonomy" id="280406"/>
    <lineage>
        <taxon>Eukaryota</taxon>
        <taxon>Metazoa</taxon>
        <taxon>Ecdysozoa</taxon>
        <taxon>Arthropoda</taxon>
        <taxon>Chelicerata</taxon>
        <taxon>Arachnida</taxon>
        <taxon>Araneae</taxon>
        <taxon>Araneomorphae</taxon>
        <taxon>Entelegynae</taxon>
        <taxon>Araneoidea</taxon>
        <taxon>Araneidae</taxon>
        <taxon>Larinioides</taxon>
    </lineage>
</organism>
<dbReference type="Proteomes" id="UP001497382">
    <property type="component" value="Unassembled WGS sequence"/>
</dbReference>
<evidence type="ECO:0000313" key="1">
    <source>
        <dbReference type="EMBL" id="CAL1299204.1"/>
    </source>
</evidence>
<proteinExistence type="predicted"/>